<reference evidence="3" key="2">
    <citation type="submission" date="2015-05" db="EMBL/GenBank/DDBJ databases">
        <title>Complete genome sequence of Corynebacterium mustelae DSM 45274, isolated from various tissues of a male ferret with lethal sepsis.</title>
        <authorList>
            <person name="Ruckert C."/>
            <person name="Albersmeier A."/>
            <person name="Winkler A."/>
            <person name="Tauch A."/>
        </authorList>
    </citation>
    <scope>NUCLEOTIDE SEQUENCE [LARGE SCALE GENOMIC DNA]</scope>
    <source>
        <strain evidence="3">DSM 45274</strain>
    </source>
</reference>
<feature type="transmembrane region" description="Helical" evidence="1">
    <location>
        <begin position="297"/>
        <end position="314"/>
    </location>
</feature>
<dbReference type="KEGG" id="cmv:CMUST_14915"/>
<proteinExistence type="predicted"/>
<dbReference type="STRING" id="571915.CMUST_14915"/>
<accession>A0A0G3H816</accession>
<feature type="transmembrane region" description="Helical" evidence="1">
    <location>
        <begin position="213"/>
        <end position="234"/>
    </location>
</feature>
<evidence type="ECO:0000313" key="2">
    <source>
        <dbReference type="EMBL" id="AKK07272.1"/>
    </source>
</evidence>
<feature type="transmembrane region" description="Helical" evidence="1">
    <location>
        <begin position="45"/>
        <end position="68"/>
    </location>
</feature>
<keyword evidence="1" id="KW-0812">Transmembrane</keyword>
<feature type="transmembrane region" description="Helical" evidence="1">
    <location>
        <begin position="80"/>
        <end position="103"/>
    </location>
</feature>
<protein>
    <submittedName>
        <fullName evidence="2">Uncharacterized protein</fullName>
    </submittedName>
</protein>
<feature type="transmembrane region" description="Helical" evidence="1">
    <location>
        <begin position="176"/>
        <end position="201"/>
    </location>
</feature>
<dbReference type="AlphaFoldDB" id="A0A0G3H816"/>
<feature type="transmembrane region" description="Helical" evidence="1">
    <location>
        <begin position="350"/>
        <end position="369"/>
    </location>
</feature>
<reference evidence="2 3" key="1">
    <citation type="journal article" date="2015" name="Genome Announc.">
        <title>Complete Genome Sequence of the Type Strain Corynebacterium mustelae DSM 45274, Isolated from Various Tissues of a Male Ferret with Lethal Sepsis.</title>
        <authorList>
            <person name="Ruckert C."/>
            <person name="Eimer J."/>
            <person name="Winkler A."/>
            <person name="Tauch A."/>
        </authorList>
    </citation>
    <scope>NUCLEOTIDE SEQUENCE [LARGE SCALE GENOMIC DNA]</scope>
    <source>
        <strain evidence="2 3">DSM 45274</strain>
    </source>
</reference>
<feature type="transmembrane region" description="Helical" evidence="1">
    <location>
        <begin position="255"/>
        <end position="277"/>
    </location>
</feature>
<dbReference type="Proteomes" id="UP000035199">
    <property type="component" value="Chromosome"/>
</dbReference>
<dbReference type="RefSeq" id="WP_047263134.1">
    <property type="nucleotide sequence ID" value="NZ_CP011542.1"/>
</dbReference>
<sequence length="390" mass="44125">MTKVAHPIQLFFRLAFRRRDVLAFVLLWFVAAVLTDPEFNRFVTVIYAYITVLFSSYFFPSKSVYVSYGLGARTYVAHMVTKTVCVMTLWTAVWLPIHVFFVIPGRYVPSWIFVAAIACLTQIGYGLSVLLGRNRWRQLAKTDIDLQKQGPRIRKILEFYLPGESRLTQKNLANSVIYVLHLHITIVIGLLIVLMLTGSLLLFKFYPAQHEQAFFSGFIGMVVVYPVVAHLVASQQDTLFTWLQFGQTRKSWAQATVLANLMFPIVATIIFGAGIAWLSGNGLMQQTLTEQQKVIRLMYVAIVIAWLTVPLRYVVANFSLSQPKSWLTPVLLIAIYVVLGVLAGTGIVTGVGQVALAMAIYALWAWYLMRDVRNLQASRKEREKTWLGVS</sequence>
<organism evidence="2 3">
    <name type="scientific">Corynebacterium mustelae</name>
    <dbReference type="NCBI Taxonomy" id="571915"/>
    <lineage>
        <taxon>Bacteria</taxon>
        <taxon>Bacillati</taxon>
        <taxon>Actinomycetota</taxon>
        <taxon>Actinomycetes</taxon>
        <taxon>Mycobacteriales</taxon>
        <taxon>Corynebacteriaceae</taxon>
        <taxon>Corynebacterium</taxon>
    </lineage>
</organism>
<feature type="transmembrane region" description="Helical" evidence="1">
    <location>
        <begin position="326"/>
        <end position="344"/>
    </location>
</feature>
<gene>
    <name evidence="2" type="ORF">CMUST_14915</name>
</gene>
<name>A0A0G3H816_9CORY</name>
<evidence type="ECO:0000313" key="3">
    <source>
        <dbReference type="Proteomes" id="UP000035199"/>
    </source>
</evidence>
<keyword evidence="1" id="KW-1133">Transmembrane helix</keyword>
<keyword evidence="3" id="KW-1185">Reference proteome</keyword>
<dbReference type="EMBL" id="CP011542">
    <property type="protein sequence ID" value="AKK07272.1"/>
    <property type="molecule type" value="Genomic_DNA"/>
</dbReference>
<keyword evidence="1" id="KW-0472">Membrane</keyword>
<feature type="transmembrane region" description="Helical" evidence="1">
    <location>
        <begin position="109"/>
        <end position="131"/>
    </location>
</feature>
<dbReference type="PATRIC" id="fig|571915.4.peg.3202"/>
<evidence type="ECO:0000256" key="1">
    <source>
        <dbReference type="SAM" id="Phobius"/>
    </source>
</evidence>